<gene>
    <name evidence="4" type="ORF">SAMN06296028_10965</name>
</gene>
<evidence type="ECO:0000313" key="5">
    <source>
        <dbReference type="Proteomes" id="UP000192929"/>
    </source>
</evidence>
<evidence type="ECO:0000256" key="1">
    <source>
        <dbReference type="SAM" id="MobiDB-lite"/>
    </source>
</evidence>
<reference evidence="5" key="1">
    <citation type="submission" date="2017-04" db="EMBL/GenBank/DDBJ databases">
        <authorList>
            <person name="Varghese N."/>
            <person name="Submissions S."/>
        </authorList>
    </citation>
    <scope>NUCLEOTIDE SEQUENCE [LARGE SCALE GENOMIC DNA]</scope>
    <source>
        <strain evidence="5">NIO-1021</strain>
    </source>
</reference>
<evidence type="ECO:0000259" key="3">
    <source>
        <dbReference type="Pfam" id="PF01882"/>
    </source>
</evidence>
<accession>A0A1X7D7X9</accession>
<name>A0A1X7D7X9_9MICC</name>
<dbReference type="Proteomes" id="UP000192929">
    <property type="component" value="Unassembled WGS sequence"/>
</dbReference>
<feature type="transmembrane region" description="Helical" evidence="2">
    <location>
        <begin position="43"/>
        <end position="63"/>
    </location>
</feature>
<protein>
    <submittedName>
        <fullName evidence="4">Uncharacterized conserved protein, DUF58 family, contains vWF domain</fullName>
    </submittedName>
</protein>
<feature type="region of interest" description="Disordered" evidence="1">
    <location>
        <begin position="98"/>
        <end position="167"/>
    </location>
</feature>
<feature type="domain" description="DUF58" evidence="3">
    <location>
        <begin position="275"/>
        <end position="321"/>
    </location>
</feature>
<feature type="compositionally biased region" description="Gly residues" evidence="1">
    <location>
        <begin position="124"/>
        <end position="135"/>
    </location>
</feature>
<evidence type="ECO:0000313" key="4">
    <source>
        <dbReference type="EMBL" id="SMF10486.1"/>
    </source>
</evidence>
<sequence length="528" mass="56312">MKAAAPEARVDSRAKFTVRGWCFLAAAVLCLAAATWLGRKDVLALSLFLGMVPLLSSLAMWLVKPRVLLKRSVDPPLVTLGDAAQVALRVRRRSAFSARNRTSGAGRAGSTHDPVDPAVHDMGTAGGGLTGGMGNGPADAANPGRGAGPNTTDADRKGTLRSGRTSAVAAVDVHETVDPQLGRDQDVSVPVSGAPVTYTVRPRRRGIHELGPATVRVGDPFGVVTELLDVAERTSLYVAPEPEDLTEHGATMARESGNDPSRRAQPQPGPDNVMTREYRHGDPMRRVHWAASAKHGQLMVRQEDPRSTRSAVVVLDSAAEHWPGARVWAGVLESTEEFEWAVRAAASVIEHLTRRETVVHALDDQGRAMPRGEAPVADLRDTDVTDDTATEVVHGLSRAALVSRPESEASTDPLTERLEREGLSYPLLLLTGRLSPAAARRYVTAAAASTVCSVIMVIDAPAHRPDSAAVFESAGWSVVLVTRWTDVDAAWLATTRGATLLTPPPPDPGARQLRMDEMMGRARGRATA</sequence>
<dbReference type="RefSeq" id="WP_240505676.1">
    <property type="nucleotide sequence ID" value="NZ_FXAC01000009.1"/>
</dbReference>
<dbReference type="Pfam" id="PF01882">
    <property type="entry name" value="DUF58"/>
    <property type="match status" value="1"/>
</dbReference>
<keyword evidence="5" id="KW-1185">Reference proteome</keyword>
<keyword evidence="2" id="KW-0472">Membrane</keyword>
<proteinExistence type="predicted"/>
<evidence type="ECO:0000256" key="2">
    <source>
        <dbReference type="SAM" id="Phobius"/>
    </source>
</evidence>
<keyword evidence="2" id="KW-1133">Transmembrane helix</keyword>
<dbReference type="AlphaFoldDB" id="A0A1X7D7X9"/>
<feature type="transmembrane region" description="Helical" evidence="2">
    <location>
        <begin position="20"/>
        <end position="37"/>
    </location>
</feature>
<feature type="region of interest" description="Disordered" evidence="1">
    <location>
        <begin position="238"/>
        <end position="276"/>
    </location>
</feature>
<organism evidence="4 5">
    <name type="scientific">Kocuria marina subsp. indica</name>
    <dbReference type="NCBI Taxonomy" id="1049583"/>
    <lineage>
        <taxon>Bacteria</taxon>
        <taxon>Bacillati</taxon>
        <taxon>Actinomycetota</taxon>
        <taxon>Actinomycetes</taxon>
        <taxon>Micrococcales</taxon>
        <taxon>Micrococcaceae</taxon>
        <taxon>Kocuria</taxon>
    </lineage>
</organism>
<dbReference type="EMBL" id="FXAC01000009">
    <property type="protein sequence ID" value="SMF10486.1"/>
    <property type="molecule type" value="Genomic_DNA"/>
</dbReference>
<dbReference type="PANTHER" id="PTHR34351">
    <property type="entry name" value="SLR1927 PROTEIN-RELATED"/>
    <property type="match status" value="1"/>
</dbReference>
<keyword evidence="2" id="KW-0812">Transmembrane</keyword>
<dbReference type="PANTHER" id="PTHR34351:SF1">
    <property type="entry name" value="SLR1927 PROTEIN"/>
    <property type="match status" value="1"/>
</dbReference>
<dbReference type="InterPro" id="IPR002881">
    <property type="entry name" value="DUF58"/>
</dbReference>